<feature type="compositionally biased region" description="Pro residues" evidence="6">
    <location>
        <begin position="515"/>
        <end position="528"/>
    </location>
</feature>
<evidence type="ECO:0000313" key="8">
    <source>
        <dbReference type="EMBL" id="CEM34770.1"/>
    </source>
</evidence>
<feature type="compositionally biased region" description="Basic and acidic residues" evidence="6">
    <location>
        <begin position="18"/>
        <end position="30"/>
    </location>
</feature>
<dbReference type="Pfam" id="PF13907">
    <property type="entry name" value="CHD1-like_C"/>
    <property type="match status" value="1"/>
</dbReference>
<dbReference type="InterPro" id="IPR002110">
    <property type="entry name" value="Ankyrin_rpt"/>
</dbReference>
<feature type="compositionally biased region" description="Low complexity" evidence="6">
    <location>
        <begin position="612"/>
        <end position="621"/>
    </location>
</feature>
<evidence type="ECO:0000256" key="6">
    <source>
        <dbReference type="SAM" id="MobiDB-lite"/>
    </source>
</evidence>
<dbReference type="PANTHER" id="PTHR24189">
    <property type="entry name" value="MYOTROPHIN"/>
    <property type="match status" value="1"/>
</dbReference>
<evidence type="ECO:0000256" key="5">
    <source>
        <dbReference type="PROSITE-ProRule" id="PRU00023"/>
    </source>
</evidence>
<feature type="region of interest" description="Disordered" evidence="6">
    <location>
        <begin position="694"/>
        <end position="830"/>
    </location>
</feature>
<keyword evidence="4" id="KW-0539">Nucleus</keyword>
<dbReference type="SMART" id="SM01176">
    <property type="entry name" value="DUF4208"/>
    <property type="match status" value="1"/>
</dbReference>
<dbReference type="InterPro" id="IPR050745">
    <property type="entry name" value="Multifunctional_regulatory"/>
</dbReference>
<dbReference type="SUPFAM" id="SSF48403">
    <property type="entry name" value="Ankyrin repeat"/>
    <property type="match status" value="1"/>
</dbReference>
<dbReference type="SMART" id="SM00248">
    <property type="entry name" value="ANK"/>
    <property type="match status" value="4"/>
</dbReference>
<keyword evidence="3 5" id="KW-0040">ANK repeat</keyword>
<feature type="region of interest" description="Disordered" evidence="6">
    <location>
        <begin position="602"/>
        <end position="678"/>
    </location>
</feature>
<comment type="subcellular location">
    <subcellularLocation>
        <location evidence="1">Nucleus</location>
    </subcellularLocation>
</comment>
<dbReference type="PhylomeDB" id="A0A0G4GVK4"/>
<dbReference type="PROSITE" id="PS50297">
    <property type="entry name" value="ANK_REP_REGION"/>
    <property type="match status" value="1"/>
</dbReference>
<keyword evidence="9" id="KW-1185">Reference proteome</keyword>
<feature type="region of interest" description="Disordered" evidence="6">
    <location>
        <begin position="1229"/>
        <end position="1258"/>
    </location>
</feature>
<dbReference type="OrthoDB" id="20872at2759"/>
<dbReference type="InParanoid" id="A0A0G4GVK4"/>
<feature type="region of interest" description="Disordered" evidence="6">
    <location>
        <begin position="504"/>
        <end position="559"/>
    </location>
</feature>
<dbReference type="InterPro" id="IPR036770">
    <property type="entry name" value="Ankyrin_rpt-contain_sf"/>
</dbReference>
<dbReference type="EMBL" id="CDMY01000831">
    <property type="protein sequence ID" value="CEM34770.1"/>
    <property type="molecule type" value="Genomic_DNA"/>
</dbReference>
<proteinExistence type="predicted"/>
<dbReference type="STRING" id="1169540.A0A0G4GVK4"/>
<feature type="compositionally biased region" description="Low complexity" evidence="6">
    <location>
        <begin position="63"/>
        <end position="73"/>
    </location>
</feature>
<reference evidence="8 9" key="1">
    <citation type="submission" date="2014-11" db="EMBL/GenBank/DDBJ databases">
        <authorList>
            <person name="Zhu J."/>
            <person name="Qi W."/>
            <person name="Song R."/>
        </authorList>
    </citation>
    <scope>NUCLEOTIDE SEQUENCE [LARGE SCALE GENOMIC DNA]</scope>
</reference>
<feature type="domain" description="Chromodomain-helicase-DNA-binding protein 1-like C-terminal" evidence="7">
    <location>
        <begin position="391"/>
        <end position="494"/>
    </location>
</feature>
<evidence type="ECO:0000256" key="2">
    <source>
        <dbReference type="ARBA" id="ARBA00022737"/>
    </source>
</evidence>
<dbReference type="PROSITE" id="PS50088">
    <property type="entry name" value="ANK_REPEAT"/>
    <property type="match status" value="1"/>
</dbReference>
<dbReference type="VEuPathDB" id="CryptoDB:Vbra_18738"/>
<dbReference type="Pfam" id="PF13857">
    <property type="entry name" value="Ank_5"/>
    <property type="match status" value="1"/>
</dbReference>
<dbReference type="Proteomes" id="UP000041254">
    <property type="component" value="Unassembled WGS sequence"/>
</dbReference>
<dbReference type="Gene3D" id="1.25.40.20">
    <property type="entry name" value="Ankyrin repeat-containing domain"/>
    <property type="match status" value="1"/>
</dbReference>
<evidence type="ECO:0000256" key="3">
    <source>
        <dbReference type="ARBA" id="ARBA00023043"/>
    </source>
</evidence>
<evidence type="ECO:0000313" key="9">
    <source>
        <dbReference type="Proteomes" id="UP000041254"/>
    </source>
</evidence>
<organism evidence="8 9">
    <name type="scientific">Vitrella brassicaformis (strain CCMP3155)</name>
    <dbReference type="NCBI Taxonomy" id="1169540"/>
    <lineage>
        <taxon>Eukaryota</taxon>
        <taxon>Sar</taxon>
        <taxon>Alveolata</taxon>
        <taxon>Colpodellida</taxon>
        <taxon>Vitrellaceae</taxon>
        <taxon>Vitrella</taxon>
    </lineage>
</organism>
<gene>
    <name evidence="8" type="ORF">Vbra_18738</name>
</gene>
<dbReference type="InterPro" id="IPR025260">
    <property type="entry name" value="CHD1-like_C"/>
</dbReference>
<feature type="region of interest" description="Disordered" evidence="6">
    <location>
        <begin position="1"/>
        <end position="104"/>
    </location>
</feature>
<name>A0A0G4GVK4_VITBC</name>
<sequence length="1466" mass="157173">MNDSSMNLRKCLAGGNKALDDDRNTQDRGYDPPADSIGRGRATKEQIRVPSTSLPIAPHTPQHASSASSAGKASHGGKGGDERRGAPSAGSDVIQRPHAAPVKIPNLSLRQEDLVDAGGVSKGECNRKLVCDENGDSVVLPDTEAMVVEVAEQARASLSRPGGAWREEVASTAVFQAAALRCRLYRHGPLCVCLADGGEPSDPSPPAPPSPEEKGHFETAVGATMKQAVKQAREEGRRHETDERLVSVDVNGLAGKVLEQLMDRRVVVGSHPKTIVLLSAVEVLPSDWFIHDGSAAGVPVEWTLGAGSLWFDLIRWNPLTTYSSTSFPSADLQAASTIAPPLPPPAAQPARQTAKEKRDKLRAEEPSRQAEQQKLVASAGRGTGSRADGASEDIPTSISCHTMSDTDVKEACKRYLRAKKESLSAIRNVSPSADETPILSILQKHLPDVGEHVDRIVSAGADEESRKRLEEACWKCVARFTCIGSSGWQSYKKAYEQLKREGMVPDRFPDSQSSGPPPPAPASRPTPTPSAHRRAASEDQRTNQLSPFTTPSRHHGAPDVSRVILSPKLQDEPFGSVEFATAKGMSSSATARPSAGAWCGTGLLEGDHSSDSDGPSSLMGSKDTAGVGEAPRRQMGKMVRQRGWLAEGEGDEQPDDTPVVPSPAAGVTTTARKRLPVPNEIISLLQSLQREIEQSPYFSKPADDTHLSDSHEENDEEPCAHLPQPDRDFPQQQGKAPSPGGSSSPFFFFPANLRSAGTPDGPTRPATATPLSADTKGTARGPEHNDDGSEGEDGVGANVRHSGPKKGGSRHATPLLSLPQHDRDLPQQQGKAPVGSLFQLMFPANLDSDVEEKAQRVVAVAEVSMVVAEASMVRAVREACAHDQLVPEDQRKAVHLKEDHQLRFELPTACFPDPSLLGGVFFRHALQACVVYASAGSLEALLSETLIKPTDREKKRLAVGEVRTKKERKVLKWSDLTLDALDPSCMYRDEPLTVVTADYVPSPLVVQAAVANAPIQIMKTLLAYNADVNARGHAGQTKLTYDGKISFNTSAVGAAAIWHRPDLLSFLLREARADPTVPAVMTFERRHGPPMIASRDLLQLVCMGAPKRAPSEAQQRQALATIEVLDAEGLIKHGGNDSGIFDINSRDISGDTPLHIAAANGWCSMVEWLVKKEADPGAVNEHNNTPLDATRILGQKECEAVLLKHLAARSGQTATNTAAGASTRAPYKPTAAAAGAMEEGGGVDPPAAAAHERKRQELRDKATKGMMEMKARARAIREACAHNLLTPEGRRKCVDLKEDHSVLSSLPRPMIAYKNGFVLKQALQSCVWYGSAGSLNTLLQDNSLKPTEESDDEGLSVGEVRARDGEVLNWRDLSPASIEPFEGEDVNFDGYVRIPLLILAVASDGPSPPQIVKSLVEYNADVNEIGVVAVSRKTGEPMVSSALGAASLFHFPEVLDFLLRQPHADP</sequence>
<feature type="compositionally biased region" description="Low complexity" evidence="6">
    <location>
        <begin position="737"/>
        <end position="750"/>
    </location>
</feature>
<evidence type="ECO:0000259" key="7">
    <source>
        <dbReference type="SMART" id="SM01176"/>
    </source>
</evidence>
<feature type="repeat" description="ANK" evidence="5">
    <location>
        <begin position="1149"/>
        <end position="1181"/>
    </location>
</feature>
<dbReference type="GO" id="GO:0005634">
    <property type="term" value="C:nucleus"/>
    <property type="evidence" value="ECO:0007669"/>
    <property type="project" value="UniProtKB-SubCell"/>
</dbReference>
<evidence type="ECO:0000256" key="4">
    <source>
        <dbReference type="ARBA" id="ARBA00023242"/>
    </source>
</evidence>
<evidence type="ECO:0000256" key="1">
    <source>
        <dbReference type="ARBA" id="ARBA00004123"/>
    </source>
</evidence>
<keyword evidence="2" id="KW-0677">Repeat</keyword>
<feature type="compositionally biased region" description="Polar residues" evidence="6">
    <location>
        <begin position="542"/>
        <end position="551"/>
    </location>
</feature>
<feature type="compositionally biased region" description="Basic and acidic residues" evidence="6">
    <location>
        <begin position="353"/>
        <end position="368"/>
    </location>
</feature>
<feature type="region of interest" description="Disordered" evidence="6">
    <location>
        <begin position="335"/>
        <end position="398"/>
    </location>
</feature>
<accession>A0A0G4GVK4</accession>
<protein>
    <recommendedName>
        <fullName evidence="7">Chromodomain-helicase-DNA-binding protein 1-like C-terminal domain-containing protein</fullName>
    </recommendedName>
</protein>
<feature type="compositionally biased region" description="Basic and acidic residues" evidence="6">
    <location>
        <begin position="701"/>
        <end position="711"/>
    </location>
</feature>